<dbReference type="CDD" id="cd07906">
    <property type="entry name" value="Adenylation_DNA_ligase_LigD_LigC"/>
    <property type="match status" value="1"/>
</dbReference>
<dbReference type="PANTHER" id="PTHR45674:SF4">
    <property type="entry name" value="DNA LIGASE 1"/>
    <property type="match status" value="1"/>
</dbReference>
<dbReference type="GO" id="GO:0003910">
    <property type="term" value="F:DNA ligase (ATP) activity"/>
    <property type="evidence" value="ECO:0007669"/>
    <property type="project" value="InterPro"/>
</dbReference>
<reference evidence="5" key="1">
    <citation type="submission" date="2018-03" db="EMBL/GenBank/DDBJ databases">
        <authorList>
            <person name="Sun L."/>
            <person name="Liu H."/>
            <person name="Chen W."/>
            <person name="Huang K."/>
            <person name="Liu W."/>
            <person name="Gao X."/>
        </authorList>
    </citation>
    <scope>NUCLEOTIDE SEQUENCE [LARGE SCALE GENOMIC DNA]</scope>
    <source>
        <strain evidence="5">SH9</strain>
    </source>
</reference>
<dbReference type="Gene3D" id="3.30.470.30">
    <property type="entry name" value="DNA ligase/mRNA capping enzyme"/>
    <property type="match status" value="1"/>
</dbReference>
<dbReference type="Pfam" id="PF01068">
    <property type="entry name" value="DNA_ligase_A_M"/>
    <property type="match status" value="1"/>
</dbReference>
<feature type="domain" description="ATP-dependent DNA ligase family profile" evidence="3">
    <location>
        <begin position="107"/>
        <end position="198"/>
    </location>
</feature>
<sequence length="204" mass="23141">MPFRPRPLARDRRTPEGFIPPMLATPSQVIPTGRGWLYQVKHDGYRMQAHWREGNVHLWSRNGLSWYERLPRIAEGLQGLRCASCILDGEAVIQRPDGRDDFHAQRSKQAGLHAVLMAFDLLELDGRDLGLLPLVERRHELARLLAARTDGVALVDALDEQGPDLFRHACELGLEGLVCKRKDSLYRSGSSLAWLKAKCPNYLR</sequence>
<dbReference type="AlphaFoldDB" id="A0A2T1HWI3"/>
<keyword evidence="5" id="KW-1185">Reference proteome</keyword>
<protein>
    <recommendedName>
        <fullName evidence="3">ATP-dependent DNA ligase family profile domain-containing protein</fullName>
    </recommendedName>
</protein>
<evidence type="ECO:0000259" key="3">
    <source>
        <dbReference type="PROSITE" id="PS50160"/>
    </source>
</evidence>
<evidence type="ECO:0000313" key="4">
    <source>
        <dbReference type="EMBL" id="PSC05938.1"/>
    </source>
</evidence>
<evidence type="ECO:0000256" key="1">
    <source>
        <dbReference type="ARBA" id="ARBA00007572"/>
    </source>
</evidence>
<gene>
    <name evidence="4" type="ORF">SLNSH_06055</name>
</gene>
<dbReference type="PROSITE" id="PS50160">
    <property type="entry name" value="DNA_LIGASE_A3"/>
    <property type="match status" value="1"/>
</dbReference>
<name>A0A2T1HWI3_9HYPH</name>
<evidence type="ECO:0000313" key="5">
    <source>
        <dbReference type="Proteomes" id="UP000239772"/>
    </source>
</evidence>
<dbReference type="InterPro" id="IPR050191">
    <property type="entry name" value="ATP-dep_DNA_ligase"/>
</dbReference>
<dbReference type="EMBL" id="PVZS01000005">
    <property type="protein sequence ID" value="PSC05938.1"/>
    <property type="molecule type" value="Genomic_DNA"/>
</dbReference>
<accession>A0A2T1HWI3</accession>
<proteinExistence type="inferred from homology"/>
<dbReference type="GO" id="GO:0005524">
    <property type="term" value="F:ATP binding"/>
    <property type="evidence" value="ECO:0007669"/>
    <property type="project" value="InterPro"/>
</dbReference>
<dbReference type="GO" id="GO:0006281">
    <property type="term" value="P:DNA repair"/>
    <property type="evidence" value="ECO:0007669"/>
    <property type="project" value="InterPro"/>
</dbReference>
<comment type="caution">
    <text evidence="4">The sequence shown here is derived from an EMBL/GenBank/DDBJ whole genome shotgun (WGS) entry which is preliminary data.</text>
</comment>
<keyword evidence="2" id="KW-0436">Ligase</keyword>
<dbReference type="Proteomes" id="UP000239772">
    <property type="component" value="Unassembled WGS sequence"/>
</dbReference>
<comment type="similarity">
    <text evidence="1">Belongs to the ATP-dependent DNA ligase family.</text>
</comment>
<dbReference type="InterPro" id="IPR012310">
    <property type="entry name" value="DNA_ligase_ATP-dep_cent"/>
</dbReference>
<organism evidence="4 5">
    <name type="scientific">Alsobacter soli</name>
    <dbReference type="NCBI Taxonomy" id="2109933"/>
    <lineage>
        <taxon>Bacteria</taxon>
        <taxon>Pseudomonadati</taxon>
        <taxon>Pseudomonadota</taxon>
        <taxon>Alphaproteobacteria</taxon>
        <taxon>Hyphomicrobiales</taxon>
        <taxon>Alsobacteraceae</taxon>
        <taxon>Alsobacter</taxon>
    </lineage>
</organism>
<evidence type="ECO:0000256" key="2">
    <source>
        <dbReference type="ARBA" id="ARBA00022598"/>
    </source>
</evidence>
<dbReference type="Gene3D" id="3.30.1490.70">
    <property type="match status" value="1"/>
</dbReference>
<dbReference type="PANTHER" id="PTHR45674">
    <property type="entry name" value="DNA LIGASE 1/3 FAMILY MEMBER"/>
    <property type="match status" value="1"/>
</dbReference>
<dbReference type="SUPFAM" id="SSF56091">
    <property type="entry name" value="DNA ligase/mRNA capping enzyme, catalytic domain"/>
    <property type="match status" value="1"/>
</dbReference>
<dbReference type="GO" id="GO:0006310">
    <property type="term" value="P:DNA recombination"/>
    <property type="evidence" value="ECO:0007669"/>
    <property type="project" value="InterPro"/>
</dbReference>